<dbReference type="PANTHER" id="PTHR33671">
    <property type="entry name" value="N-METHYLTRANSFERASE, PUTATIVE (DUF688)-RELATED"/>
    <property type="match status" value="1"/>
</dbReference>
<accession>A0ABS8WYK1</accession>
<keyword evidence="3" id="KW-1185">Reference proteome</keyword>
<reference evidence="2 3" key="1">
    <citation type="journal article" date="2021" name="BMC Genomics">
        <title>Datura genome reveals duplications of psychoactive alkaloid biosynthetic genes and high mutation rate following tissue culture.</title>
        <authorList>
            <person name="Rajewski A."/>
            <person name="Carter-House D."/>
            <person name="Stajich J."/>
            <person name="Litt A."/>
        </authorList>
    </citation>
    <scope>NUCLEOTIDE SEQUENCE [LARGE SCALE GENOMIC DNA]</scope>
    <source>
        <strain evidence="2">AR-01</strain>
    </source>
</reference>
<comment type="caution">
    <text evidence="2">The sequence shown here is derived from an EMBL/GenBank/DDBJ whole genome shotgun (WGS) entry which is preliminary data.</text>
</comment>
<dbReference type="Pfam" id="PF05097">
    <property type="entry name" value="DUF688"/>
    <property type="match status" value="1"/>
</dbReference>
<name>A0ABS8WYK1_DATST</name>
<feature type="compositionally biased region" description="Basic and acidic residues" evidence="1">
    <location>
        <begin position="256"/>
        <end position="268"/>
    </location>
</feature>
<feature type="compositionally biased region" description="Basic and acidic residues" evidence="1">
    <location>
        <begin position="1"/>
        <end position="19"/>
    </location>
</feature>
<dbReference type="PANTHER" id="PTHR33671:SF1">
    <property type="entry name" value="DUF688 FAMILY PROTEIN"/>
    <property type="match status" value="1"/>
</dbReference>
<evidence type="ECO:0000256" key="1">
    <source>
        <dbReference type="SAM" id="MobiDB-lite"/>
    </source>
</evidence>
<feature type="region of interest" description="Disordered" evidence="1">
    <location>
        <begin position="1"/>
        <end position="39"/>
    </location>
</feature>
<dbReference type="InterPro" id="IPR007789">
    <property type="entry name" value="DUF688"/>
</dbReference>
<feature type="region of interest" description="Disordered" evidence="1">
    <location>
        <begin position="245"/>
        <end position="268"/>
    </location>
</feature>
<proteinExistence type="predicted"/>
<evidence type="ECO:0000313" key="2">
    <source>
        <dbReference type="EMBL" id="MCE3216584.1"/>
    </source>
</evidence>
<dbReference type="EMBL" id="JACEIK010013607">
    <property type="protein sequence ID" value="MCE3216584.1"/>
    <property type="molecule type" value="Genomic_DNA"/>
</dbReference>
<gene>
    <name evidence="2" type="ORF">HAX54_007038</name>
</gene>
<sequence>MEKQLEEEEKKEKCSRKLDFSAPLLSTRRPSEKSLSCSNNIPPQLSIDIFNRVPFSWEQSPGKPKEMRVTNIEIVPPPKLPPCMWHTRKELATSTTKSYDEVYDGDIDNDDHDNYEDDVRNIDNHDVFSDALDVFSLGESIDMINETEHRKSNTSTSMEFVEEPYDWSTNKPAVPNFIIQRFLKDAKELAISSALENSRKKLLEDEQNGRRPRNFSPKAASCGLDMFIPWRIKPKPCCAKNSVVAASPRMRPQWSNRDRHASDADPRF</sequence>
<dbReference type="Proteomes" id="UP000823775">
    <property type="component" value="Unassembled WGS sequence"/>
</dbReference>
<protein>
    <submittedName>
        <fullName evidence="2">Uncharacterized protein</fullName>
    </submittedName>
</protein>
<evidence type="ECO:0000313" key="3">
    <source>
        <dbReference type="Proteomes" id="UP000823775"/>
    </source>
</evidence>
<organism evidence="2 3">
    <name type="scientific">Datura stramonium</name>
    <name type="common">Jimsonweed</name>
    <name type="synonym">Common thornapple</name>
    <dbReference type="NCBI Taxonomy" id="4076"/>
    <lineage>
        <taxon>Eukaryota</taxon>
        <taxon>Viridiplantae</taxon>
        <taxon>Streptophyta</taxon>
        <taxon>Embryophyta</taxon>
        <taxon>Tracheophyta</taxon>
        <taxon>Spermatophyta</taxon>
        <taxon>Magnoliopsida</taxon>
        <taxon>eudicotyledons</taxon>
        <taxon>Gunneridae</taxon>
        <taxon>Pentapetalae</taxon>
        <taxon>asterids</taxon>
        <taxon>lamiids</taxon>
        <taxon>Solanales</taxon>
        <taxon>Solanaceae</taxon>
        <taxon>Solanoideae</taxon>
        <taxon>Datureae</taxon>
        <taxon>Datura</taxon>
    </lineage>
</organism>